<dbReference type="Pfam" id="PF08240">
    <property type="entry name" value="ADH_N"/>
    <property type="match status" value="1"/>
</dbReference>
<sequence length="348" mass="37039">MSETMQALVNYGPEPGSVELREVAVPSIGEEDVLLAVKAVGICGSDLHQFSGHQSWPVNYPVILGHEFAGVVVRVGKRVKNYAEGDRVVSETAAVIDESSPLSRQGLYNLDPHRLGFGYGVDGAMAKYVRVPARCLHRLPEGLRFETAALTEPCCVAYNATCVHARLRPGDSVAVIGPGPIGLLCAMMARLAGAGHVAVIGIPADTQRLTVARSLGMDTTLGAEGDDPMAWAREFGDGHGVDIVIDAAGVSATLKMAMALVRPAGQIVKVGWGPQPLDFSLDPLVQKAVTLQGSFSHNWPIWEKVLTLLGSGRLNLDLVLNRVAPLADWRPSFEAMRSGEIVKGVLNP</sequence>
<comment type="similarity">
    <text evidence="4">Belongs to the zinc-containing alcohol dehydrogenase family.</text>
</comment>
<keyword evidence="3" id="KW-0560">Oxidoreductase</keyword>
<evidence type="ECO:0000256" key="4">
    <source>
        <dbReference type="RuleBase" id="RU361277"/>
    </source>
</evidence>
<protein>
    <submittedName>
        <fullName evidence="6">Zinc-binding dehydrogenase</fullName>
    </submittedName>
</protein>
<dbReference type="InterPro" id="IPR050129">
    <property type="entry name" value="Zn_alcohol_dh"/>
</dbReference>
<keyword evidence="1 4" id="KW-0479">Metal-binding</keyword>
<dbReference type="InterPro" id="IPR013149">
    <property type="entry name" value="ADH-like_C"/>
</dbReference>
<dbReference type="KEGG" id="slom:PXH66_04335"/>
<organism evidence="6 7">
    <name type="scientific">Synoicihabitans lomoniglobus</name>
    <dbReference type="NCBI Taxonomy" id="2909285"/>
    <lineage>
        <taxon>Bacteria</taxon>
        <taxon>Pseudomonadati</taxon>
        <taxon>Verrucomicrobiota</taxon>
        <taxon>Opitutia</taxon>
        <taxon>Opitutales</taxon>
        <taxon>Opitutaceae</taxon>
        <taxon>Synoicihabitans</taxon>
    </lineage>
</organism>
<dbReference type="PROSITE" id="PS00059">
    <property type="entry name" value="ADH_ZINC"/>
    <property type="match status" value="1"/>
</dbReference>
<dbReference type="GO" id="GO:0016616">
    <property type="term" value="F:oxidoreductase activity, acting on the CH-OH group of donors, NAD or NADP as acceptor"/>
    <property type="evidence" value="ECO:0007669"/>
    <property type="project" value="UniProtKB-ARBA"/>
</dbReference>
<dbReference type="Gene3D" id="3.40.50.720">
    <property type="entry name" value="NAD(P)-binding Rossmann-like Domain"/>
    <property type="match status" value="1"/>
</dbReference>
<dbReference type="Proteomes" id="UP001218638">
    <property type="component" value="Chromosome"/>
</dbReference>
<feature type="domain" description="Enoyl reductase (ER)" evidence="5">
    <location>
        <begin position="16"/>
        <end position="346"/>
    </location>
</feature>
<dbReference type="InterPro" id="IPR013154">
    <property type="entry name" value="ADH-like_N"/>
</dbReference>
<dbReference type="GO" id="GO:0008270">
    <property type="term" value="F:zinc ion binding"/>
    <property type="evidence" value="ECO:0007669"/>
    <property type="project" value="InterPro"/>
</dbReference>
<evidence type="ECO:0000259" key="5">
    <source>
        <dbReference type="SMART" id="SM00829"/>
    </source>
</evidence>
<keyword evidence="2 4" id="KW-0862">Zinc</keyword>
<dbReference type="EMBL" id="CP119075">
    <property type="protein sequence ID" value="WED66074.1"/>
    <property type="molecule type" value="Genomic_DNA"/>
</dbReference>
<dbReference type="PANTHER" id="PTHR43401">
    <property type="entry name" value="L-THREONINE 3-DEHYDROGENASE"/>
    <property type="match status" value="1"/>
</dbReference>
<proteinExistence type="inferred from homology"/>
<dbReference type="RefSeq" id="WP_330931264.1">
    <property type="nucleotide sequence ID" value="NZ_CP119075.1"/>
</dbReference>
<dbReference type="InterPro" id="IPR002328">
    <property type="entry name" value="ADH_Zn_CS"/>
</dbReference>
<gene>
    <name evidence="6" type="ORF">PXH66_04335</name>
</gene>
<dbReference type="AlphaFoldDB" id="A0AAF0I3D9"/>
<name>A0AAF0I3D9_9BACT</name>
<dbReference type="SUPFAM" id="SSF50129">
    <property type="entry name" value="GroES-like"/>
    <property type="match status" value="1"/>
</dbReference>
<dbReference type="Pfam" id="PF00107">
    <property type="entry name" value="ADH_zinc_N"/>
    <property type="match status" value="1"/>
</dbReference>
<accession>A0AAF0I3D9</accession>
<dbReference type="InterPro" id="IPR011032">
    <property type="entry name" value="GroES-like_sf"/>
</dbReference>
<dbReference type="Gene3D" id="3.90.180.10">
    <property type="entry name" value="Medium-chain alcohol dehydrogenases, catalytic domain"/>
    <property type="match status" value="1"/>
</dbReference>
<evidence type="ECO:0000256" key="2">
    <source>
        <dbReference type="ARBA" id="ARBA00022833"/>
    </source>
</evidence>
<dbReference type="InterPro" id="IPR020843">
    <property type="entry name" value="ER"/>
</dbReference>
<dbReference type="SMART" id="SM00829">
    <property type="entry name" value="PKS_ER"/>
    <property type="match status" value="1"/>
</dbReference>
<reference evidence="6" key="1">
    <citation type="submission" date="2023-03" db="EMBL/GenBank/DDBJ databases">
        <title>Lomoglobus Profundus gen. nov., sp. nov., a novel member of the phylum Verrucomicrobia, isolated from deep-marine sediment of South China Sea.</title>
        <authorList>
            <person name="Ahmad T."/>
            <person name="Ishaq S.E."/>
            <person name="Wang F."/>
        </authorList>
    </citation>
    <scope>NUCLEOTIDE SEQUENCE</scope>
    <source>
        <strain evidence="6">LMO-M01</strain>
    </source>
</reference>
<comment type="cofactor">
    <cofactor evidence="4">
        <name>Zn(2+)</name>
        <dbReference type="ChEBI" id="CHEBI:29105"/>
    </cofactor>
</comment>
<dbReference type="PANTHER" id="PTHR43401:SF2">
    <property type="entry name" value="L-THREONINE 3-DEHYDROGENASE"/>
    <property type="match status" value="1"/>
</dbReference>
<evidence type="ECO:0000256" key="3">
    <source>
        <dbReference type="ARBA" id="ARBA00023002"/>
    </source>
</evidence>
<keyword evidence="7" id="KW-1185">Reference proteome</keyword>
<dbReference type="SUPFAM" id="SSF51735">
    <property type="entry name" value="NAD(P)-binding Rossmann-fold domains"/>
    <property type="match status" value="1"/>
</dbReference>
<evidence type="ECO:0000256" key="1">
    <source>
        <dbReference type="ARBA" id="ARBA00022723"/>
    </source>
</evidence>
<dbReference type="InterPro" id="IPR036291">
    <property type="entry name" value="NAD(P)-bd_dom_sf"/>
</dbReference>
<evidence type="ECO:0000313" key="6">
    <source>
        <dbReference type="EMBL" id="WED66074.1"/>
    </source>
</evidence>
<evidence type="ECO:0000313" key="7">
    <source>
        <dbReference type="Proteomes" id="UP001218638"/>
    </source>
</evidence>
<dbReference type="CDD" id="cd08258">
    <property type="entry name" value="Zn_ADH4"/>
    <property type="match status" value="1"/>
</dbReference>